<proteinExistence type="predicted"/>
<reference evidence="3 4" key="1">
    <citation type="submission" date="2023-06" db="EMBL/GenBank/DDBJ databases">
        <authorList>
            <person name="Oyuntsetseg B."/>
            <person name="Kim S.B."/>
        </authorList>
    </citation>
    <scope>NUCLEOTIDE SEQUENCE [LARGE SCALE GENOMIC DNA]</scope>
    <source>
        <strain evidence="3 4">2-15</strain>
    </source>
</reference>
<dbReference type="SUPFAM" id="SSF53335">
    <property type="entry name" value="S-adenosyl-L-methionine-dependent methyltransferases"/>
    <property type="match status" value="1"/>
</dbReference>
<dbReference type="KEGG" id="acab:QRX50_20920"/>
<evidence type="ECO:0000313" key="3">
    <source>
        <dbReference type="EMBL" id="WIX83047.1"/>
    </source>
</evidence>
<dbReference type="Proteomes" id="UP001236014">
    <property type="component" value="Chromosome"/>
</dbReference>
<accession>A0A9Y2IMW1</accession>
<gene>
    <name evidence="3" type="ORF">QRX50_20920</name>
</gene>
<evidence type="ECO:0000313" key="4">
    <source>
        <dbReference type="Proteomes" id="UP001236014"/>
    </source>
</evidence>
<organism evidence="3 4">
    <name type="scientific">Amycolatopsis carbonis</name>
    <dbReference type="NCBI Taxonomy" id="715471"/>
    <lineage>
        <taxon>Bacteria</taxon>
        <taxon>Bacillati</taxon>
        <taxon>Actinomycetota</taxon>
        <taxon>Actinomycetes</taxon>
        <taxon>Pseudonocardiales</taxon>
        <taxon>Pseudonocardiaceae</taxon>
        <taxon>Amycolatopsis</taxon>
    </lineage>
</organism>
<dbReference type="Gene3D" id="3.40.50.150">
    <property type="entry name" value="Vaccinia Virus protein VP39"/>
    <property type="match status" value="1"/>
</dbReference>
<evidence type="ECO:0000256" key="1">
    <source>
        <dbReference type="ARBA" id="ARBA00022603"/>
    </source>
</evidence>
<dbReference type="RefSeq" id="WP_285973607.1">
    <property type="nucleotide sequence ID" value="NZ_CP127294.1"/>
</dbReference>
<evidence type="ECO:0000256" key="2">
    <source>
        <dbReference type="ARBA" id="ARBA00022679"/>
    </source>
</evidence>
<protein>
    <submittedName>
        <fullName evidence="3">Class I SAM-dependent methyltransferase</fullName>
        <ecNumber evidence="3">2.1.1.-</ecNumber>
    </submittedName>
</protein>
<dbReference type="EMBL" id="CP127294">
    <property type="protein sequence ID" value="WIX83047.1"/>
    <property type="molecule type" value="Genomic_DNA"/>
</dbReference>
<dbReference type="EC" id="2.1.1.-" evidence="3"/>
<dbReference type="InterPro" id="IPR007213">
    <property type="entry name" value="Ppm1/Ppm2/Tcmp"/>
</dbReference>
<sequence length="146" mass="15525">MTFTRRDGDTWDLASSVGATATAAAAARAIATRTDPALIDDPFAEPLVRAVGIDLLTRLATGELPPDSLVGQEAIDGAKVRTKMFRHGCTHVAVMVDRSTDTRARVAFFEACGFASLIPSVPDDLLGAEITTVLERTAQGARRRGR</sequence>
<keyword evidence="4" id="KW-1185">Reference proteome</keyword>
<dbReference type="InterPro" id="IPR029063">
    <property type="entry name" value="SAM-dependent_MTases_sf"/>
</dbReference>
<name>A0A9Y2IMW1_9PSEU</name>
<keyword evidence="1 3" id="KW-0489">Methyltransferase</keyword>
<dbReference type="GO" id="GO:0032259">
    <property type="term" value="P:methylation"/>
    <property type="evidence" value="ECO:0007669"/>
    <property type="project" value="UniProtKB-KW"/>
</dbReference>
<dbReference type="GO" id="GO:0008168">
    <property type="term" value="F:methyltransferase activity"/>
    <property type="evidence" value="ECO:0007669"/>
    <property type="project" value="UniProtKB-KW"/>
</dbReference>
<keyword evidence="2 3" id="KW-0808">Transferase</keyword>
<dbReference type="Pfam" id="PF04072">
    <property type="entry name" value="LCM"/>
    <property type="match status" value="1"/>
</dbReference>
<dbReference type="AlphaFoldDB" id="A0A9Y2IMW1"/>